<feature type="non-terminal residue" evidence="1">
    <location>
        <position position="150"/>
    </location>
</feature>
<sequence>WAEIGPRTMCLLMLKANPTVLPKDVLLLTSLHRYQLPSTTLTVSLTQLYTSGFAFDLDWHKPFVHLPGVTCVSLPLYPFAKTQFWVPFQEPAPGPVVPAAFSPGPQTRDCIAEYAMLYQWAQYPIANNDFVAIFETPIGNLASWITAHSV</sequence>
<dbReference type="InterPro" id="IPR001227">
    <property type="entry name" value="Ac_transferase_dom_sf"/>
</dbReference>
<dbReference type="Gene3D" id="3.40.366.10">
    <property type="entry name" value="Malonyl-Coenzyme A Acyl Carrier Protein, domain 2"/>
    <property type="match status" value="1"/>
</dbReference>
<proteinExistence type="predicted"/>
<evidence type="ECO:0000313" key="1">
    <source>
        <dbReference type="EMBL" id="KAJ7350237.1"/>
    </source>
</evidence>
<feature type="non-terminal residue" evidence="1">
    <location>
        <position position="1"/>
    </location>
</feature>
<dbReference type="GO" id="GO:0016740">
    <property type="term" value="F:transferase activity"/>
    <property type="evidence" value="ECO:0007669"/>
    <property type="project" value="InterPro"/>
</dbReference>
<accession>A0AAD7A5Z3</accession>
<keyword evidence="2" id="KW-1185">Reference proteome</keyword>
<evidence type="ECO:0000313" key="2">
    <source>
        <dbReference type="Proteomes" id="UP001218218"/>
    </source>
</evidence>
<reference evidence="1" key="1">
    <citation type="submission" date="2023-03" db="EMBL/GenBank/DDBJ databases">
        <title>Massive genome expansion in bonnet fungi (Mycena s.s.) driven by repeated elements and novel gene families across ecological guilds.</title>
        <authorList>
            <consortium name="Lawrence Berkeley National Laboratory"/>
            <person name="Harder C.B."/>
            <person name="Miyauchi S."/>
            <person name="Viragh M."/>
            <person name="Kuo A."/>
            <person name="Thoen E."/>
            <person name="Andreopoulos B."/>
            <person name="Lu D."/>
            <person name="Skrede I."/>
            <person name="Drula E."/>
            <person name="Henrissat B."/>
            <person name="Morin E."/>
            <person name="Kohler A."/>
            <person name="Barry K."/>
            <person name="LaButti K."/>
            <person name="Morin E."/>
            <person name="Salamov A."/>
            <person name="Lipzen A."/>
            <person name="Mereny Z."/>
            <person name="Hegedus B."/>
            <person name="Baldrian P."/>
            <person name="Stursova M."/>
            <person name="Weitz H."/>
            <person name="Taylor A."/>
            <person name="Grigoriev I.V."/>
            <person name="Nagy L.G."/>
            <person name="Martin F."/>
            <person name="Kauserud H."/>
        </authorList>
    </citation>
    <scope>NUCLEOTIDE SEQUENCE</scope>
    <source>
        <strain evidence="1">CBHHK002</strain>
    </source>
</reference>
<protein>
    <submittedName>
        <fullName evidence="1">Uncharacterized protein</fullName>
    </submittedName>
</protein>
<dbReference type="AlphaFoldDB" id="A0AAD7A5Z3"/>
<dbReference type="Gene3D" id="3.30.70.3290">
    <property type="match status" value="1"/>
</dbReference>
<organism evidence="1 2">
    <name type="scientific">Mycena albidolilacea</name>
    <dbReference type="NCBI Taxonomy" id="1033008"/>
    <lineage>
        <taxon>Eukaryota</taxon>
        <taxon>Fungi</taxon>
        <taxon>Dikarya</taxon>
        <taxon>Basidiomycota</taxon>
        <taxon>Agaricomycotina</taxon>
        <taxon>Agaricomycetes</taxon>
        <taxon>Agaricomycetidae</taxon>
        <taxon>Agaricales</taxon>
        <taxon>Marasmiineae</taxon>
        <taxon>Mycenaceae</taxon>
        <taxon>Mycena</taxon>
    </lineage>
</organism>
<dbReference type="EMBL" id="JARIHO010000014">
    <property type="protein sequence ID" value="KAJ7350237.1"/>
    <property type="molecule type" value="Genomic_DNA"/>
</dbReference>
<gene>
    <name evidence="1" type="ORF">DFH08DRAFT_660632</name>
</gene>
<name>A0AAD7A5Z3_9AGAR</name>
<dbReference type="Proteomes" id="UP001218218">
    <property type="component" value="Unassembled WGS sequence"/>
</dbReference>
<comment type="caution">
    <text evidence="1">The sequence shown here is derived from an EMBL/GenBank/DDBJ whole genome shotgun (WGS) entry which is preliminary data.</text>
</comment>